<evidence type="ECO:0000313" key="2">
    <source>
        <dbReference type="EMBL" id="KAK6977108.1"/>
    </source>
</evidence>
<dbReference type="AlphaFoldDB" id="A0AAV9ZAL2"/>
<comment type="caution">
    <text evidence="2">The sequence shown here is derived from an EMBL/GenBank/DDBJ whole genome shotgun (WGS) entry which is preliminary data.</text>
</comment>
<reference evidence="2 3" key="1">
    <citation type="journal article" date="2024" name="J Genomics">
        <title>Draft genome sequencing and assembly of Favolaschia claudopus CIRM-BRFM 2984 isolated from oak limbs.</title>
        <authorList>
            <person name="Navarro D."/>
            <person name="Drula E."/>
            <person name="Chaduli D."/>
            <person name="Cazenave R."/>
            <person name="Ahrendt S."/>
            <person name="Wang J."/>
            <person name="Lipzen A."/>
            <person name="Daum C."/>
            <person name="Barry K."/>
            <person name="Grigoriev I.V."/>
            <person name="Favel A."/>
            <person name="Rosso M.N."/>
            <person name="Martin F."/>
        </authorList>
    </citation>
    <scope>NUCLEOTIDE SEQUENCE [LARGE SCALE GENOMIC DNA]</scope>
    <source>
        <strain evidence="2 3">CIRM-BRFM 2984</strain>
    </source>
</reference>
<protein>
    <recommendedName>
        <fullName evidence="4">C2H2-type domain-containing protein</fullName>
    </recommendedName>
</protein>
<feature type="non-terminal residue" evidence="2">
    <location>
        <position position="1"/>
    </location>
</feature>
<feature type="region of interest" description="Disordered" evidence="1">
    <location>
        <begin position="435"/>
        <end position="478"/>
    </location>
</feature>
<evidence type="ECO:0000256" key="1">
    <source>
        <dbReference type="SAM" id="MobiDB-lite"/>
    </source>
</evidence>
<evidence type="ECO:0000313" key="3">
    <source>
        <dbReference type="Proteomes" id="UP001362999"/>
    </source>
</evidence>
<sequence length="512" mass="56499">SVFAAIDSAGNLCHKKAIVRTYFDMTQNSHSSHDRLQRIRGFTIGGKTWEREAVDAASTASPSTHFLFGSLFATFICFNGTHLGLGLGRTTLIKRGAPGSKAASISAIPLAELTLPESPFTICGQILSVLPFKVDGSEWVWDGKYVSFALKRKAKKKQGEPAAAEDVSLMQNLQLSVSSRLIVPITGDGRRDASISELEFVDNTIGFDSERDKTWIFPDKSILAAWYELKDRIEKDSTLHDKIPVFSAVNDGVFPYQAPPAEAYRGVVYSFSIVGTPIHEAIANRHTCRICGKVVKAQDIQTHMGHHIRKFLCDVPEDTPVKCPVAKSYPCGTCGRSMDDGQCNIRIKSNKCDSDCSSSYAFRISSASTFHETRPCTNVPIQCPFDCQQIHWKYNFPQHLKDRHPSWRSLASATFIDQVTVTQAEELALGIPASKAMLWPPPPPSKPPNTPTRGQKRAVPSSPRTPRRLHCKDNENGANKNPRIFLAFPGVNVASRAPRVTVVENDIDDVFV</sequence>
<name>A0AAV9ZAL2_9AGAR</name>
<gene>
    <name evidence="2" type="ORF">R3P38DRAFT_2582278</name>
</gene>
<dbReference type="Proteomes" id="UP001362999">
    <property type="component" value="Unassembled WGS sequence"/>
</dbReference>
<dbReference type="EMBL" id="JAWWNJ010000172">
    <property type="protein sequence ID" value="KAK6977108.1"/>
    <property type="molecule type" value="Genomic_DNA"/>
</dbReference>
<proteinExistence type="predicted"/>
<keyword evidence="3" id="KW-1185">Reference proteome</keyword>
<accession>A0AAV9ZAL2</accession>
<feature type="compositionally biased region" description="Pro residues" evidence="1">
    <location>
        <begin position="439"/>
        <end position="450"/>
    </location>
</feature>
<organism evidence="2 3">
    <name type="scientific">Favolaschia claudopus</name>
    <dbReference type="NCBI Taxonomy" id="2862362"/>
    <lineage>
        <taxon>Eukaryota</taxon>
        <taxon>Fungi</taxon>
        <taxon>Dikarya</taxon>
        <taxon>Basidiomycota</taxon>
        <taxon>Agaricomycotina</taxon>
        <taxon>Agaricomycetes</taxon>
        <taxon>Agaricomycetidae</taxon>
        <taxon>Agaricales</taxon>
        <taxon>Marasmiineae</taxon>
        <taxon>Mycenaceae</taxon>
        <taxon>Favolaschia</taxon>
    </lineage>
</organism>
<evidence type="ECO:0008006" key="4">
    <source>
        <dbReference type="Google" id="ProtNLM"/>
    </source>
</evidence>